<proteinExistence type="predicted"/>
<reference evidence="5 6" key="1">
    <citation type="journal article" date="2011" name="Genome Biol.">
        <title>Comparative genome sequence analysis underscores mycoparasitism as the ancestral life style of Trichoderma.</title>
        <authorList>
            <person name="Kubicek C.P."/>
            <person name="Herrera-Estrella A."/>
            <person name="Seidl-Seiboth V."/>
            <person name="Martinez D.A."/>
            <person name="Druzhinina I.S."/>
            <person name="Thon M."/>
            <person name="Zeilinger S."/>
            <person name="Casas-Flores S."/>
            <person name="Horwitz B.A."/>
            <person name="Mukherjee P.K."/>
            <person name="Mukherjee M."/>
            <person name="Kredics L."/>
            <person name="Alcaraz L.D."/>
            <person name="Aerts A."/>
            <person name="Antal Z."/>
            <person name="Atanasova L."/>
            <person name="Cervantes-Badillo M.G."/>
            <person name="Challacombe J."/>
            <person name="Chertkov O."/>
            <person name="McCluskey K."/>
            <person name="Coulpier F."/>
            <person name="Deshpande N."/>
            <person name="von Doehren H."/>
            <person name="Ebbole D.J."/>
            <person name="Esquivel-Naranjo E.U."/>
            <person name="Fekete E."/>
            <person name="Flipphi M."/>
            <person name="Glaser F."/>
            <person name="Gomez-Rodriguez E.Y."/>
            <person name="Gruber S."/>
            <person name="Han C."/>
            <person name="Henrissat B."/>
            <person name="Hermosa R."/>
            <person name="Hernandez-Onate M."/>
            <person name="Karaffa L."/>
            <person name="Kosti I."/>
            <person name="Le Crom S."/>
            <person name="Lindquist E."/>
            <person name="Lucas S."/>
            <person name="Luebeck M."/>
            <person name="Luebeck P.S."/>
            <person name="Margeot A."/>
            <person name="Metz B."/>
            <person name="Misra M."/>
            <person name="Nevalainen H."/>
            <person name="Omann M."/>
            <person name="Packer N."/>
            <person name="Perrone G."/>
            <person name="Uresti-Rivera E.E."/>
            <person name="Salamov A."/>
            <person name="Schmoll M."/>
            <person name="Seiboth B."/>
            <person name="Shapiro H."/>
            <person name="Sukno S."/>
            <person name="Tamayo-Ramos J.A."/>
            <person name="Tisch D."/>
            <person name="Wiest A."/>
            <person name="Wilkinson H.H."/>
            <person name="Zhang M."/>
            <person name="Coutinho P.M."/>
            <person name="Kenerley C.M."/>
            <person name="Monte E."/>
            <person name="Baker S.E."/>
            <person name="Grigoriev I.V."/>
        </authorList>
    </citation>
    <scope>NUCLEOTIDE SEQUENCE [LARGE SCALE GENOMIC DNA]</scope>
    <source>
        <strain evidence="6">Gv29-8 / FGSC 10586</strain>
    </source>
</reference>
<keyword evidence="1" id="KW-0479">Metal-binding</keyword>
<keyword evidence="2" id="KW-0539">Nucleus</keyword>
<dbReference type="CDD" id="cd12148">
    <property type="entry name" value="fungal_TF_MHR"/>
    <property type="match status" value="1"/>
</dbReference>
<sequence length="794" mass="89013">MPRRRASKACLHCRQRKVRCDVTLRGVPCLNCQLDHQLCAVQERKSKRSLSDSKLSGHREGGSVSEGISTRLVDENPSGIDSIDQWARRLSGFAPLNLKGLSINAFDVRQDDSRANESTCINLEGFSPKTANTISNLHKSSQARERERANTYNAFAEQTPPSINNIGYNSHDTLPFIKPPELGHLSALDIRFMQLNGCFDLPPMPILNEFVRMYFLHVHPIVPLIEEGTFWDSFSCTNGEKISLLVFQAMIFAACAFIPGAIAEATGFDCPRSATAAFYKKAKILYDFEIESDHISLGQAALLFTFWPAGLRPGPSKSNSVWLSTAIRHAKSLRAHHLTSGRIKQTAIPAQTRISLRRLWWCCYIRDRILALGLRRTLRIQEKYPPLVLEDFENEIHRSRVYNTESKRRFFDIFLQISKLCVVVTDLLRICSTSEDGLESETSIADHHNAMANCTAQLQEWYDGARQQFPDDADQPGIRPHFLIIQTNLMFTYYFAAKLAIFHQEIFYAVRDSENESESENVNANANGEGPCLALLAGKSDKVRDAVDNIIKHLTNPVRLGLAQYLPVSVVAFVAMPLMVQIVNAKIMARGVTNPRAATHRQQLHSLIGLIKQCHQRLDGIDAVCMTIRRLTDQAQVRFMSGNASQITECIDLIDHKPVEYLRLFLNLDLNLSNATMIDNIQFVELREELLRTKKAASVVDAPTPTANTEPPKPACAPPAEPFLVSPPQDTWDVNIPEPKAEALVEMDDSLLDIDELLGGDGALGTDPSFALEPLSFMNQQMEWEMDAWLLGET</sequence>
<evidence type="ECO:0000256" key="2">
    <source>
        <dbReference type="ARBA" id="ARBA00023242"/>
    </source>
</evidence>
<dbReference type="EMBL" id="ABDF02000089">
    <property type="protein sequence ID" value="EHK17357.1"/>
    <property type="molecule type" value="Genomic_DNA"/>
</dbReference>
<dbReference type="SMART" id="SM00906">
    <property type="entry name" value="Fungal_trans"/>
    <property type="match status" value="1"/>
</dbReference>
<feature type="region of interest" description="Disordered" evidence="3">
    <location>
        <begin position="49"/>
        <end position="69"/>
    </location>
</feature>
<dbReference type="InterPro" id="IPR001138">
    <property type="entry name" value="Zn2Cys6_DnaBD"/>
</dbReference>
<evidence type="ECO:0000313" key="5">
    <source>
        <dbReference type="EMBL" id="EHK17357.1"/>
    </source>
</evidence>
<evidence type="ECO:0000256" key="3">
    <source>
        <dbReference type="SAM" id="MobiDB-lite"/>
    </source>
</evidence>
<dbReference type="CDD" id="cd00067">
    <property type="entry name" value="GAL4"/>
    <property type="match status" value="1"/>
</dbReference>
<dbReference type="PANTHER" id="PTHR47425:SF2">
    <property type="entry name" value="FARB-RELATED"/>
    <property type="match status" value="1"/>
</dbReference>
<dbReference type="SMART" id="SM00066">
    <property type="entry name" value="GAL4"/>
    <property type="match status" value="1"/>
</dbReference>
<dbReference type="STRING" id="413071.G9N8Q2"/>
<dbReference type="Gene3D" id="4.10.240.10">
    <property type="entry name" value="Zn(2)-C6 fungal-type DNA-binding domain"/>
    <property type="match status" value="1"/>
</dbReference>
<dbReference type="Proteomes" id="UP000007115">
    <property type="component" value="Unassembled WGS sequence"/>
</dbReference>
<dbReference type="OMA" id="MEWEMDA"/>
<dbReference type="Pfam" id="PF00172">
    <property type="entry name" value="Zn_clus"/>
    <property type="match status" value="1"/>
</dbReference>
<keyword evidence="6" id="KW-1185">Reference proteome</keyword>
<dbReference type="VEuPathDB" id="FungiDB:TRIVIDRAFT_66292"/>
<dbReference type="InParanoid" id="G9N8Q2"/>
<comment type="caution">
    <text evidence="5">The sequence shown here is derived from an EMBL/GenBank/DDBJ whole genome shotgun (WGS) entry which is preliminary data.</text>
</comment>
<feature type="domain" description="Zn(2)-C6 fungal-type" evidence="4">
    <location>
        <begin position="9"/>
        <end position="41"/>
    </location>
</feature>
<dbReference type="PROSITE" id="PS50048">
    <property type="entry name" value="ZN2_CY6_FUNGAL_2"/>
    <property type="match status" value="1"/>
</dbReference>
<dbReference type="InterPro" id="IPR007219">
    <property type="entry name" value="XnlR_reg_dom"/>
</dbReference>
<accession>G9N8Q2</accession>
<dbReference type="PANTHER" id="PTHR47425">
    <property type="entry name" value="FARB-RELATED"/>
    <property type="match status" value="1"/>
</dbReference>
<evidence type="ECO:0000313" key="6">
    <source>
        <dbReference type="Proteomes" id="UP000007115"/>
    </source>
</evidence>
<dbReference type="RefSeq" id="XP_013951550.1">
    <property type="nucleotide sequence ID" value="XM_014096075.1"/>
</dbReference>
<dbReference type="OrthoDB" id="5121955at2759"/>
<dbReference type="GO" id="GO:0003677">
    <property type="term" value="F:DNA binding"/>
    <property type="evidence" value="ECO:0007669"/>
    <property type="project" value="InterPro"/>
</dbReference>
<name>G9N8Q2_HYPVG</name>
<dbReference type="HOGENOM" id="CLU_006329_9_4_1"/>
<dbReference type="SUPFAM" id="SSF57701">
    <property type="entry name" value="Zn2/Cys6 DNA-binding domain"/>
    <property type="match status" value="1"/>
</dbReference>
<dbReference type="InterPro" id="IPR036864">
    <property type="entry name" value="Zn2-C6_fun-type_DNA-bd_sf"/>
</dbReference>
<feature type="compositionally biased region" description="Basic and acidic residues" evidence="3">
    <location>
        <begin position="49"/>
        <end position="61"/>
    </location>
</feature>
<protein>
    <recommendedName>
        <fullName evidence="4">Zn(2)-C6 fungal-type domain-containing protein</fullName>
    </recommendedName>
</protein>
<dbReference type="GO" id="GO:0008270">
    <property type="term" value="F:zinc ion binding"/>
    <property type="evidence" value="ECO:0007669"/>
    <property type="project" value="InterPro"/>
</dbReference>
<gene>
    <name evidence="5" type="ORF">TRIVIDRAFT_66292</name>
</gene>
<dbReference type="AlphaFoldDB" id="G9N8Q2"/>
<dbReference type="GO" id="GO:0006351">
    <property type="term" value="P:DNA-templated transcription"/>
    <property type="evidence" value="ECO:0007669"/>
    <property type="project" value="InterPro"/>
</dbReference>
<dbReference type="Pfam" id="PF04082">
    <property type="entry name" value="Fungal_trans"/>
    <property type="match status" value="1"/>
</dbReference>
<dbReference type="InterPro" id="IPR052761">
    <property type="entry name" value="Fungal_Detox/Toxin_TFs"/>
</dbReference>
<organism evidence="5 6">
    <name type="scientific">Hypocrea virens (strain Gv29-8 / FGSC 10586)</name>
    <name type="common">Gliocladium virens</name>
    <name type="synonym">Trichoderma virens</name>
    <dbReference type="NCBI Taxonomy" id="413071"/>
    <lineage>
        <taxon>Eukaryota</taxon>
        <taxon>Fungi</taxon>
        <taxon>Dikarya</taxon>
        <taxon>Ascomycota</taxon>
        <taxon>Pezizomycotina</taxon>
        <taxon>Sordariomycetes</taxon>
        <taxon>Hypocreomycetidae</taxon>
        <taxon>Hypocreales</taxon>
        <taxon>Hypocreaceae</taxon>
        <taxon>Trichoderma</taxon>
    </lineage>
</organism>
<evidence type="ECO:0000256" key="1">
    <source>
        <dbReference type="ARBA" id="ARBA00022723"/>
    </source>
</evidence>
<evidence type="ECO:0000259" key="4">
    <source>
        <dbReference type="PROSITE" id="PS50048"/>
    </source>
</evidence>
<dbReference type="GO" id="GO:0000981">
    <property type="term" value="F:DNA-binding transcription factor activity, RNA polymerase II-specific"/>
    <property type="evidence" value="ECO:0007669"/>
    <property type="project" value="InterPro"/>
</dbReference>
<dbReference type="GeneID" id="25796817"/>
<dbReference type="eggNOG" id="ENOG502SI3E">
    <property type="taxonomic scope" value="Eukaryota"/>
</dbReference>